<proteinExistence type="predicted"/>
<keyword evidence="1" id="KW-0472">Membrane</keyword>
<sequence length="505" mass="57192">MFVWSAQEPDYQPVPGDVDETVALKSRSGSIWHKSFRICGTGRSKWRRLLLRCLIFILGFNLLLLVLVPIFKPSYSKRPAHFSGKNIHGEKVFIAANIEDEGLIRGAWRKSVFDLIDLLGPENVFLSIYENDGGPGVKAALEELSTLVKCRSHIISDHIDRSKLPTVQFLPNDKRVKRITYLAAARNYAIDPLVDFPLLNSTIGPFSTPLTKFDKLLFLNDVVFSPKDAADLLFSTNIGPDGRTRYDAACAMDYVNPFKFYDRFALRDNEYYESGLPWYPWFTPGGSRAESWHDVMQQKDAVRVKSCWGGMAAFEARWFAESVRSVESASMDSLSPLRFRSEEEVFWDASECCLIHADLQDLVRRATGSAGNIFVNPYVRVAYNEATFKWLEFSRRFERLGFLSHVILGWLLGQPKASARAAEVPGHQVAHAEWIYSDPPNLKPGEMFGVEDMSKFGTWKKVEKTATPGGYCGGPMLLALRNPAPKKGEKYWEKINPVIPYVDFE</sequence>
<evidence type="ECO:0000256" key="1">
    <source>
        <dbReference type="SAM" id="Phobius"/>
    </source>
</evidence>
<keyword evidence="1" id="KW-1133">Transmembrane helix</keyword>
<dbReference type="PANTHER" id="PTHR34144:SF8">
    <property type="entry name" value="GLYCOSYLTRANSFERASE FAMILY 69 PROTEIN"/>
    <property type="match status" value="1"/>
</dbReference>
<gene>
    <name evidence="2" type="ORF">TWF694_011278</name>
</gene>
<feature type="transmembrane region" description="Helical" evidence="1">
    <location>
        <begin position="49"/>
        <end position="71"/>
    </location>
</feature>
<dbReference type="InterPro" id="IPR021047">
    <property type="entry name" value="Mannosyltransferase_CMT1"/>
</dbReference>
<evidence type="ECO:0008006" key="4">
    <source>
        <dbReference type="Google" id="ProtNLM"/>
    </source>
</evidence>
<protein>
    <recommendedName>
        <fullName evidence="4">Glycosyltransferase family 69 protein</fullName>
    </recommendedName>
</protein>
<evidence type="ECO:0000313" key="2">
    <source>
        <dbReference type="EMBL" id="KAK6538401.1"/>
    </source>
</evidence>
<dbReference type="AlphaFoldDB" id="A0AAV9X9Y2"/>
<dbReference type="Pfam" id="PF11735">
    <property type="entry name" value="CAP59_mtransfer"/>
    <property type="match status" value="1"/>
</dbReference>
<dbReference type="EMBL" id="JAVHJO010000008">
    <property type="protein sequence ID" value="KAK6538401.1"/>
    <property type="molecule type" value="Genomic_DNA"/>
</dbReference>
<keyword evidence="1" id="KW-0812">Transmembrane</keyword>
<organism evidence="2 3">
    <name type="scientific">Orbilia ellipsospora</name>
    <dbReference type="NCBI Taxonomy" id="2528407"/>
    <lineage>
        <taxon>Eukaryota</taxon>
        <taxon>Fungi</taxon>
        <taxon>Dikarya</taxon>
        <taxon>Ascomycota</taxon>
        <taxon>Pezizomycotina</taxon>
        <taxon>Orbiliomycetes</taxon>
        <taxon>Orbiliales</taxon>
        <taxon>Orbiliaceae</taxon>
        <taxon>Orbilia</taxon>
    </lineage>
</organism>
<comment type="caution">
    <text evidence="2">The sequence shown here is derived from an EMBL/GenBank/DDBJ whole genome shotgun (WGS) entry which is preliminary data.</text>
</comment>
<keyword evidence="3" id="KW-1185">Reference proteome</keyword>
<dbReference type="PANTHER" id="PTHR34144">
    <property type="entry name" value="CHROMOSOME 8, WHOLE GENOME SHOTGUN SEQUENCE"/>
    <property type="match status" value="1"/>
</dbReference>
<accession>A0AAV9X9Y2</accession>
<name>A0AAV9X9Y2_9PEZI</name>
<dbReference type="Proteomes" id="UP001365542">
    <property type="component" value="Unassembled WGS sequence"/>
</dbReference>
<evidence type="ECO:0000313" key="3">
    <source>
        <dbReference type="Proteomes" id="UP001365542"/>
    </source>
</evidence>
<reference evidence="2 3" key="1">
    <citation type="submission" date="2019-10" db="EMBL/GenBank/DDBJ databases">
        <authorList>
            <person name="Palmer J.M."/>
        </authorList>
    </citation>
    <scope>NUCLEOTIDE SEQUENCE [LARGE SCALE GENOMIC DNA]</scope>
    <source>
        <strain evidence="2 3">TWF694</strain>
    </source>
</reference>